<gene>
    <name evidence="9" type="ORF">CLCHR_26020</name>
</gene>
<evidence type="ECO:0000256" key="1">
    <source>
        <dbReference type="ARBA" id="ARBA00004651"/>
    </source>
</evidence>
<evidence type="ECO:0000313" key="9">
    <source>
        <dbReference type="EMBL" id="OPJ61098.1"/>
    </source>
</evidence>
<comment type="caution">
    <text evidence="9">The sequence shown here is derived from an EMBL/GenBank/DDBJ whole genome shotgun (WGS) entry which is preliminary data.</text>
</comment>
<evidence type="ECO:0000256" key="5">
    <source>
        <dbReference type="ARBA" id="ARBA00022692"/>
    </source>
</evidence>
<keyword evidence="4 8" id="KW-1003">Cell membrane</keyword>
<dbReference type="RefSeq" id="WP_079440219.1">
    <property type="nucleotide sequence ID" value="NZ_MZGT01000033.1"/>
</dbReference>
<dbReference type="OrthoDB" id="13016at2"/>
<dbReference type="EMBL" id="MZGT01000033">
    <property type="protein sequence ID" value="OPJ61098.1"/>
    <property type="molecule type" value="Genomic_DNA"/>
</dbReference>
<evidence type="ECO:0000256" key="2">
    <source>
        <dbReference type="ARBA" id="ARBA00009142"/>
    </source>
</evidence>
<feature type="transmembrane region" description="Helical" evidence="8">
    <location>
        <begin position="191"/>
        <end position="212"/>
    </location>
</feature>
<organism evidence="9 10">
    <name type="scientific">Clostridium chromiireducens</name>
    <dbReference type="NCBI Taxonomy" id="225345"/>
    <lineage>
        <taxon>Bacteria</taxon>
        <taxon>Bacillati</taxon>
        <taxon>Bacillota</taxon>
        <taxon>Clostridia</taxon>
        <taxon>Eubacteriales</taxon>
        <taxon>Clostridiaceae</taxon>
        <taxon>Clostridium</taxon>
    </lineage>
</organism>
<evidence type="ECO:0000256" key="8">
    <source>
        <dbReference type="RuleBase" id="RU363041"/>
    </source>
</evidence>
<feature type="transmembrane region" description="Helical" evidence="8">
    <location>
        <begin position="6"/>
        <end position="28"/>
    </location>
</feature>
<name>A0A1V4IM38_9CLOT</name>
<proteinExistence type="inferred from homology"/>
<dbReference type="PANTHER" id="PTHR30269:SF37">
    <property type="entry name" value="MEMBRANE TRANSPORTER PROTEIN"/>
    <property type="match status" value="1"/>
</dbReference>
<keyword evidence="10" id="KW-1185">Reference proteome</keyword>
<keyword evidence="6 8" id="KW-1133">Transmembrane helix</keyword>
<dbReference type="InterPro" id="IPR002781">
    <property type="entry name" value="TM_pro_TauE-like"/>
</dbReference>
<dbReference type="Proteomes" id="UP000191056">
    <property type="component" value="Unassembled WGS sequence"/>
</dbReference>
<evidence type="ECO:0000313" key="10">
    <source>
        <dbReference type="Proteomes" id="UP000191056"/>
    </source>
</evidence>
<evidence type="ECO:0000256" key="4">
    <source>
        <dbReference type="ARBA" id="ARBA00022475"/>
    </source>
</evidence>
<dbReference type="STRING" id="225345.CLCHR_26020"/>
<evidence type="ECO:0000256" key="3">
    <source>
        <dbReference type="ARBA" id="ARBA00022448"/>
    </source>
</evidence>
<dbReference type="AlphaFoldDB" id="A0A1V4IM38"/>
<reference evidence="9 10" key="1">
    <citation type="submission" date="2017-03" db="EMBL/GenBank/DDBJ databases">
        <title>Genome sequence of Clostridium chromiireducens DSM 23318.</title>
        <authorList>
            <person name="Poehlein A."/>
            <person name="Daniel R."/>
        </authorList>
    </citation>
    <scope>NUCLEOTIDE SEQUENCE [LARGE SCALE GENOMIC DNA]</scope>
    <source>
        <strain evidence="9 10">DSM 23318</strain>
    </source>
</reference>
<dbReference type="InterPro" id="IPR052017">
    <property type="entry name" value="TSUP"/>
</dbReference>
<keyword evidence="5 8" id="KW-0812">Transmembrane</keyword>
<comment type="subcellular location">
    <subcellularLocation>
        <location evidence="1 8">Cell membrane</location>
        <topology evidence="1 8">Multi-pass membrane protein</topology>
    </subcellularLocation>
</comment>
<accession>A0A1V4IM38</accession>
<keyword evidence="3" id="KW-0813">Transport</keyword>
<dbReference type="GO" id="GO:0005886">
    <property type="term" value="C:plasma membrane"/>
    <property type="evidence" value="ECO:0007669"/>
    <property type="project" value="UniProtKB-SubCell"/>
</dbReference>
<feature type="transmembrane region" description="Helical" evidence="8">
    <location>
        <begin position="126"/>
        <end position="152"/>
    </location>
</feature>
<feature type="transmembrane region" description="Helical" evidence="8">
    <location>
        <begin position="164"/>
        <end position="185"/>
    </location>
</feature>
<dbReference type="PANTHER" id="PTHR30269">
    <property type="entry name" value="TRANSMEMBRANE PROTEIN YFCA"/>
    <property type="match status" value="1"/>
</dbReference>
<evidence type="ECO:0000256" key="7">
    <source>
        <dbReference type="ARBA" id="ARBA00023136"/>
    </source>
</evidence>
<comment type="similarity">
    <text evidence="2 8">Belongs to the 4-toluene sulfonate uptake permease (TSUP) (TC 2.A.102) family.</text>
</comment>
<sequence>MQNLFLFISTVLAYFIKAITGFGNTLVMGSLFSFMVPNRLTTPIDLIFSIPTNIYIVWRERENVSLKVVVPLSLMLLAGIIPGTLLLKVGNDRLLKSILGIVVVGMALEMLTRKQVQDTNKKTNPVFLTAIGITSGILAGLYGIGALLVAYISRYSDNKGQFRGNICCIFLVDNVFRFFLYLFTGILNKEIFITTLILSPAVIIGMIVGVKVDSGMKEDTVKKVVIALLIISGTILFVKSLLNY</sequence>
<protein>
    <recommendedName>
        <fullName evidence="8">Probable membrane transporter protein</fullName>
    </recommendedName>
</protein>
<dbReference type="Pfam" id="PF01925">
    <property type="entry name" value="TauE"/>
    <property type="match status" value="1"/>
</dbReference>
<feature type="transmembrane region" description="Helical" evidence="8">
    <location>
        <begin position="94"/>
        <end position="111"/>
    </location>
</feature>
<feature type="transmembrane region" description="Helical" evidence="8">
    <location>
        <begin position="224"/>
        <end position="242"/>
    </location>
</feature>
<keyword evidence="7 8" id="KW-0472">Membrane</keyword>
<feature type="transmembrane region" description="Helical" evidence="8">
    <location>
        <begin position="64"/>
        <end position="87"/>
    </location>
</feature>
<evidence type="ECO:0000256" key="6">
    <source>
        <dbReference type="ARBA" id="ARBA00022989"/>
    </source>
</evidence>